<dbReference type="Proteomes" id="UP000605990">
    <property type="component" value="Unassembled WGS sequence"/>
</dbReference>
<comment type="caution">
    <text evidence="2">The sequence shown here is derived from an EMBL/GenBank/DDBJ whole genome shotgun (WGS) entry which is preliminary data.</text>
</comment>
<sequence length="271" mass="31096">MSSNKNNSYKLIILALSIFLLIVLFKSYKDNKYSKEQQDNLKQESLLTQNQLSEIIDKYDSISMIYNNYDESFSDLSIKGANSNIAKTKADYKNLSDLNKQIQTIKDSINVLQEKLKEIEKIRSLVKPEEIKVKIAQNVTPNSSKFEITNLQVKGVKFLTENITPSKIKAIEQIRVCFTIDKNEGITVGEKELFVQVINPKNNIVSVEGLAFEKNNTVLKYSKLAKFEYKQQVTDVCTYVDLEKNKTYKGRYIVNLYSGTTKISSTIFNYN</sequence>
<feature type="coiled-coil region" evidence="1">
    <location>
        <begin position="78"/>
        <end position="122"/>
    </location>
</feature>
<keyword evidence="3" id="KW-1185">Reference proteome</keyword>
<evidence type="ECO:0000256" key="1">
    <source>
        <dbReference type="SAM" id="Coils"/>
    </source>
</evidence>
<keyword evidence="1" id="KW-0175">Coiled coil</keyword>
<reference evidence="2 3" key="1">
    <citation type="submission" date="2020-08" db="EMBL/GenBank/DDBJ databases">
        <title>Description of novel Flavobacterium F-408 isolate.</title>
        <authorList>
            <person name="Saticioglu I.B."/>
            <person name="Duman M."/>
            <person name="Altun S."/>
        </authorList>
    </citation>
    <scope>NUCLEOTIDE SEQUENCE [LARGE SCALE GENOMIC DNA]</scope>
    <source>
        <strain evidence="2 3">F-408</strain>
    </source>
</reference>
<evidence type="ECO:0000313" key="3">
    <source>
        <dbReference type="Proteomes" id="UP000605990"/>
    </source>
</evidence>
<gene>
    <name evidence="2" type="ORF">H8R27_08795</name>
</gene>
<evidence type="ECO:0008006" key="4">
    <source>
        <dbReference type="Google" id="ProtNLM"/>
    </source>
</evidence>
<accession>A0ABR7IZ39</accession>
<dbReference type="RefSeq" id="WP_166128130.1">
    <property type="nucleotide sequence ID" value="NZ_JAANOQ010000005.1"/>
</dbReference>
<organism evidence="2 3">
    <name type="scientific">Flavobacterium bernardetii</name>
    <dbReference type="NCBI Taxonomy" id="2813823"/>
    <lineage>
        <taxon>Bacteria</taxon>
        <taxon>Pseudomonadati</taxon>
        <taxon>Bacteroidota</taxon>
        <taxon>Flavobacteriia</taxon>
        <taxon>Flavobacteriales</taxon>
        <taxon>Flavobacteriaceae</taxon>
        <taxon>Flavobacterium</taxon>
    </lineage>
</organism>
<dbReference type="EMBL" id="JACRUN010000004">
    <property type="protein sequence ID" value="MBC5834983.1"/>
    <property type="molecule type" value="Genomic_DNA"/>
</dbReference>
<proteinExistence type="predicted"/>
<name>A0ABR7IZ39_9FLAO</name>
<evidence type="ECO:0000313" key="2">
    <source>
        <dbReference type="EMBL" id="MBC5834983.1"/>
    </source>
</evidence>
<protein>
    <recommendedName>
        <fullName evidence="4">Chromosome partitioning protein ParA</fullName>
    </recommendedName>
</protein>